<feature type="domain" description="NAD(P)-binding" evidence="9">
    <location>
        <begin position="4"/>
        <end position="302"/>
    </location>
</feature>
<dbReference type="Gene3D" id="3.40.50.720">
    <property type="entry name" value="NAD(P)-binding Rossmann-like Domain"/>
    <property type="match status" value="1"/>
</dbReference>
<sequence length="325" mass="35971">MKLLVTGGAGFIGSNYVRWVLDHSDDEVTVYDALTYAGNRSTLAEVERSAGGRYSFVHADVCDLEAFTRAVAGHQAVVHFAAESHVDRSIAGPHDFVMTNCVGTNVVMHASRVAGVERVVHVSTDEVYGSVERGHSLETDALDPRSPYSASKAGSDLIALSYHSTYGFPVMITRSSNNFGPWQYPEKVIPLFVTNLLDGQKVPLYGDGLNRRDWLYVEDNCAAIDLVLRGGEAGEIYNIGAGQELSNRDLTDRLLRLCGAGEDMVEYVTDRLGHDRRYSVDCSEIRALGWAPRHGLDEGLASTHRWYRDNRWWWEPLQAGHPALV</sequence>
<evidence type="ECO:0000256" key="5">
    <source>
        <dbReference type="ARBA" id="ARBA00016977"/>
    </source>
</evidence>
<evidence type="ECO:0000259" key="9">
    <source>
        <dbReference type="Pfam" id="PF16363"/>
    </source>
</evidence>
<dbReference type="NCBIfam" id="TIGR01181">
    <property type="entry name" value="dTDP_gluc_dehyt"/>
    <property type="match status" value="1"/>
</dbReference>
<organism evidence="10 11">
    <name type="scientific">Candidatus Aeolococcus gillhamiae</name>
    <dbReference type="NCBI Taxonomy" id="3127015"/>
    <lineage>
        <taxon>Bacteria</taxon>
        <taxon>Bacillati</taxon>
        <taxon>Candidatus Dormiibacterota</taxon>
        <taxon>Candidatus Dormibacteria</taxon>
        <taxon>Candidatus Aeolococcales</taxon>
        <taxon>Candidatus Aeolococcaceae</taxon>
        <taxon>Candidatus Aeolococcus</taxon>
    </lineage>
</organism>
<comment type="similarity">
    <text evidence="3 8">Belongs to the NAD(P)-dependent epimerase/dehydratase family. dTDP-glucose dehydratase subfamily.</text>
</comment>
<evidence type="ECO:0000256" key="7">
    <source>
        <dbReference type="ARBA" id="ARBA00023239"/>
    </source>
</evidence>
<gene>
    <name evidence="10" type="primary">rfbB</name>
    <name evidence="10" type="ORF">DLM65_00210</name>
</gene>
<name>A0A2W6AKV5_9BACT</name>
<dbReference type="InterPro" id="IPR016040">
    <property type="entry name" value="NAD(P)-bd_dom"/>
</dbReference>
<dbReference type="GO" id="GO:0008460">
    <property type="term" value="F:dTDP-glucose 4,6-dehydratase activity"/>
    <property type="evidence" value="ECO:0007669"/>
    <property type="project" value="UniProtKB-EC"/>
</dbReference>
<dbReference type="InterPro" id="IPR005888">
    <property type="entry name" value="dTDP_Gluc_deHydtase"/>
</dbReference>
<accession>A0A2W6AKV5</accession>
<keyword evidence="6" id="KW-0520">NAD</keyword>
<dbReference type="Proteomes" id="UP000248724">
    <property type="component" value="Unassembled WGS sequence"/>
</dbReference>
<dbReference type="Pfam" id="PF16363">
    <property type="entry name" value="GDP_Man_Dehyd"/>
    <property type="match status" value="1"/>
</dbReference>
<dbReference type="SUPFAM" id="SSF51735">
    <property type="entry name" value="NAD(P)-binding Rossmann-fold domains"/>
    <property type="match status" value="1"/>
</dbReference>
<dbReference type="EC" id="4.2.1.46" evidence="4 8"/>
<evidence type="ECO:0000256" key="6">
    <source>
        <dbReference type="ARBA" id="ARBA00023027"/>
    </source>
</evidence>
<dbReference type="InterPro" id="IPR036291">
    <property type="entry name" value="NAD(P)-bd_dom_sf"/>
</dbReference>
<proteinExistence type="inferred from homology"/>
<keyword evidence="7 8" id="KW-0456">Lyase</keyword>
<evidence type="ECO:0000313" key="11">
    <source>
        <dbReference type="Proteomes" id="UP000248724"/>
    </source>
</evidence>
<dbReference type="PANTHER" id="PTHR43000">
    <property type="entry name" value="DTDP-D-GLUCOSE 4,6-DEHYDRATASE-RELATED"/>
    <property type="match status" value="1"/>
</dbReference>
<dbReference type="AlphaFoldDB" id="A0A2W6AKV5"/>
<comment type="cofactor">
    <cofactor evidence="2 8">
        <name>NAD(+)</name>
        <dbReference type="ChEBI" id="CHEBI:57540"/>
    </cofactor>
</comment>
<evidence type="ECO:0000313" key="10">
    <source>
        <dbReference type="EMBL" id="PZR84254.1"/>
    </source>
</evidence>
<evidence type="ECO:0000256" key="2">
    <source>
        <dbReference type="ARBA" id="ARBA00001911"/>
    </source>
</evidence>
<dbReference type="EMBL" id="QHBU01000007">
    <property type="protein sequence ID" value="PZR84254.1"/>
    <property type="molecule type" value="Genomic_DNA"/>
</dbReference>
<comment type="catalytic activity">
    <reaction evidence="1 8">
        <text>dTDP-alpha-D-glucose = dTDP-4-dehydro-6-deoxy-alpha-D-glucose + H2O</text>
        <dbReference type="Rhea" id="RHEA:17221"/>
        <dbReference type="ChEBI" id="CHEBI:15377"/>
        <dbReference type="ChEBI" id="CHEBI:57477"/>
        <dbReference type="ChEBI" id="CHEBI:57649"/>
        <dbReference type="EC" id="4.2.1.46"/>
    </reaction>
</comment>
<evidence type="ECO:0000256" key="4">
    <source>
        <dbReference type="ARBA" id="ARBA00011990"/>
    </source>
</evidence>
<protein>
    <recommendedName>
        <fullName evidence="5 8">dTDP-glucose 4,6-dehydratase</fullName>
        <ecNumber evidence="4 8">4.2.1.46</ecNumber>
    </recommendedName>
</protein>
<evidence type="ECO:0000256" key="3">
    <source>
        <dbReference type="ARBA" id="ARBA00008178"/>
    </source>
</evidence>
<evidence type="ECO:0000256" key="8">
    <source>
        <dbReference type="RuleBase" id="RU004473"/>
    </source>
</evidence>
<dbReference type="GO" id="GO:0009225">
    <property type="term" value="P:nucleotide-sugar metabolic process"/>
    <property type="evidence" value="ECO:0007669"/>
    <property type="project" value="InterPro"/>
</dbReference>
<reference evidence="10 11" key="1">
    <citation type="journal article" date="2017" name="Nature">
        <title>Atmospheric trace gases support primary production in Antarctic desert surface soil.</title>
        <authorList>
            <person name="Ji M."/>
            <person name="Greening C."/>
            <person name="Vanwonterghem I."/>
            <person name="Carere C.R."/>
            <person name="Bay S.K."/>
            <person name="Steen J.A."/>
            <person name="Montgomery K."/>
            <person name="Lines T."/>
            <person name="Beardall J."/>
            <person name="van Dorst J."/>
            <person name="Snape I."/>
            <person name="Stott M.B."/>
            <person name="Hugenholtz P."/>
            <person name="Ferrari B.C."/>
        </authorList>
    </citation>
    <scope>NUCLEOTIDE SEQUENCE [LARGE SCALE GENOMIC DNA]</scope>
    <source>
        <strain evidence="10">RRmetagenome_bin12</strain>
    </source>
</reference>
<evidence type="ECO:0000256" key="1">
    <source>
        <dbReference type="ARBA" id="ARBA00001539"/>
    </source>
</evidence>
<dbReference type="CDD" id="cd05246">
    <property type="entry name" value="dTDP_GD_SDR_e"/>
    <property type="match status" value="1"/>
</dbReference>
<dbReference type="Gene3D" id="3.90.25.10">
    <property type="entry name" value="UDP-galactose 4-epimerase, domain 1"/>
    <property type="match status" value="1"/>
</dbReference>
<comment type="caution">
    <text evidence="10">The sequence shown here is derived from an EMBL/GenBank/DDBJ whole genome shotgun (WGS) entry which is preliminary data.</text>
</comment>